<evidence type="ECO:0000313" key="13">
    <source>
        <dbReference type="EMBL" id="RKQ33462.1"/>
    </source>
</evidence>
<feature type="site" description="Important for beta-aspartyl-AMP intermediate formation" evidence="11">
    <location>
        <position position="363"/>
    </location>
</feature>
<evidence type="ECO:0000256" key="3">
    <source>
        <dbReference type="ARBA" id="ARBA00012737"/>
    </source>
</evidence>
<sequence>MCGFLGVHLNGQLQFSEERLQAIKAAGERINHRGPDDDGFYHDSQTALVFKRLSIIDLEGGHQPFSFGDNRYHLVFNGEIYNYLTIKQQLLEKGYRFHTKTDTEVVANLFLEKGIFGVHELRGMFSFVIWDTMEKKIYGARDPFGIKPFYYMENENEWIVASEKKCISELTQLETLDKEALQHYMSFQYAPEPFTLTKEVKKLPAGHLFVKEQNSSMKIKPYFHASFQPVVASETQMIDCVREVLFDSVQSHLQSDVPVGSFLSGGIDSTLIVAIAKQYHPTIKTFSVGFERDGYSEIDVAKESAEKIGVENISRTITPEEFITELPKVIWHMDDPLADPACVPLYFVAREARKHVKVALSGEGADELFGGYNIYREPHSLRLFQYIPDKMNRALYYLAKLLPNGVKGKSFLERGTTPLEKRYIGNAKIFEEEEKQKLLKQYNPEIPYRTQTMDLYRSVQDIHPVLKMQYIDMHTWLTGDILLKADKMTMANSLEVRVPFLDREVFEVARSIPVDNKIADGTTKAILRKAAEGMVPEHVLHRKKLGFPVPIKYWLKNELYAWAKNIMIQSETNQWINKAVVLSLLEEHAANHKDHARKIWTVLVFMIWHQIYMERVYDFGENTGEKILQPN</sequence>
<reference evidence="13 14" key="1">
    <citation type="journal article" date="2016" name="Int. J. Syst. Evol. Microbiol.">
        <title>Oceanobacillus halophilus sp. nov., a novel moderately halophilic bacterium from a hypersaline lake.</title>
        <authorList>
            <person name="Amoozegar M.A."/>
            <person name="Bagheri M."/>
            <person name="Makhdoumi A."/>
            <person name="Nikou M.M."/>
            <person name="Fazeli S.A.S."/>
            <person name="Schumann P."/>
            <person name="Sproer C."/>
            <person name="Sanchez-Porro C."/>
            <person name="Ventosa A."/>
        </authorList>
    </citation>
    <scope>NUCLEOTIDE SEQUENCE [LARGE SCALE GENOMIC DNA]</scope>
    <source>
        <strain evidence="13 14">DSM 23996</strain>
    </source>
</reference>
<keyword evidence="9" id="KW-0028">Amino-acid biosynthesis</keyword>
<dbReference type="PIRSF" id="PIRSF001589">
    <property type="entry name" value="Asn_synthetase_glu-h"/>
    <property type="match status" value="1"/>
</dbReference>
<dbReference type="GO" id="GO:0005524">
    <property type="term" value="F:ATP binding"/>
    <property type="evidence" value="ECO:0007669"/>
    <property type="project" value="UniProtKB-KW"/>
</dbReference>
<name>A0A495A1W2_9BACI</name>
<proteinExistence type="inferred from homology"/>
<dbReference type="InterPro" id="IPR006426">
    <property type="entry name" value="Asn_synth_AEB"/>
</dbReference>
<dbReference type="InterPro" id="IPR014729">
    <property type="entry name" value="Rossmann-like_a/b/a_fold"/>
</dbReference>
<evidence type="ECO:0000256" key="7">
    <source>
        <dbReference type="ARBA" id="ARBA00022962"/>
    </source>
</evidence>
<comment type="catalytic activity">
    <reaction evidence="8">
        <text>L-aspartate + L-glutamine + ATP + H2O = L-asparagine + L-glutamate + AMP + diphosphate + H(+)</text>
        <dbReference type="Rhea" id="RHEA:12228"/>
        <dbReference type="ChEBI" id="CHEBI:15377"/>
        <dbReference type="ChEBI" id="CHEBI:15378"/>
        <dbReference type="ChEBI" id="CHEBI:29985"/>
        <dbReference type="ChEBI" id="CHEBI:29991"/>
        <dbReference type="ChEBI" id="CHEBI:30616"/>
        <dbReference type="ChEBI" id="CHEBI:33019"/>
        <dbReference type="ChEBI" id="CHEBI:58048"/>
        <dbReference type="ChEBI" id="CHEBI:58359"/>
        <dbReference type="ChEBI" id="CHEBI:456215"/>
        <dbReference type="EC" id="6.3.5.4"/>
    </reaction>
</comment>
<keyword evidence="13" id="KW-0436">Ligase</keyword>
<protein>
    <recommendedName>
        <fullName evidence="3">asparagine synthase (glutamine-hydrolyzing)</fullName>
        <ecNumber evidence="3">6.3.5.4</ecNumber>
    </recommendedName>
</protein>
<dbReference type="InterPro" id="IPR033738">
    <property type="entry name" value="AsnB_N"/>
</dbReference>
<dbReference type="PANTHER" id="PTHR43284:SF1">
    <property type="entry name" value="ASPARAGINE SYNTHETASE"/>
    <property type="match status" value="1"/>
</dbReference>
<dbReference type="RefSeq" id="WP_121204194.1">
    <property type="nucleotide sequence ID" value="NZ_RBZP01000006.1"/>
</dbReference>
<dbReference type="Gene3D" id="3.60.20.10">
    <property type="entry name" value="Glutamine Phosphoribosylpyrophosphate, subunit 1, domain 1"/>
    <property type="match status" value="1"/>
</dbReference>
<evidence type="ECO:0000256" key="5">
    <source>
        <dbReference type="ARBA" id="ARBA00022840"/>
    </source>
</evidence>
<dbReference type="CDD" id="cd00712">
    <property type="entry name" value="AsnB"/>
    <property type="match status" value="1"/>
</dbReference>
<dbReference type="GO" id="GO:0006529">
    <property type="term" value="P:asparagine biosynthetic process"/>
    <property type="evidence" value="ECO:0007669"/>
    <property type="project" value="UniProtKB-KW"/>
</dbReference>
<evidence type="ECO:0000256" key="9">
    <source>
        <dbReference type="PIRSR" id="PIRSR001589-1"/>
    </source>
</evidence>
<dbReference type="Proteomes" id="UP000269301">
    <property type="component" value="Unassembled WGS sequence"/>
</dbReference>
<keyword evidence="5 10" id="KW-0067">ATP-binding</keyword>
<dbReference type="PROSITE" id="PS51278">
    <property type="entry name" value="GATASE_TYPE_2"/>
    <property type="match status" value="1"/>
</dbReference>
<evidence type="ECO:0000256" key="2">
    <source>
        <dbReference type="ARBA" id="ARBA00005752"/>
    </source>
</evidence>
<dbReference type="EMBL" id="RBZP01000006">
    <property type="protein sequence ID" value="RKQ33462.1"/>
    <property type="molecule type" value="Genomic_DNA"/>
</dbReference>
<dbReference type="AlphaFoldDB" id="A0A495A1W2"/>
<comment type="pathway">
    <text evidence="1">Amino-acid biosynthesis; L-asparagine biosynthesis; L-asparagine from L-aspartate (L-Gln route): step 1/1.</text>
</comment>
<feature type="active site" description="For GATase activity" evidence="9">
    <location>
        <position position="2"/>
    </location>
</feature>
<comment type="similarity">
    <text evidence="2">Belongs to the asparagine synthetase family.</text>
</comment>
<dbReference type="OrthoDB" id="9763290at2"/>
<comment type="caution">
    <text evidence="13">The sequence shown here is derived from an EMBL/GenBank/DDBJ whole genome shotgun (WGS) entry which is preliminary data.</text>
</comment>
<dbReference type="InterPro" id="IPR017932">
    <property type="entry name" value="GATase_2_dom"/>
</dbReference>
<feature type="binding site" evidence="10">
    <location>
        <begin position="361"/>
        <end position="362"/>
    </location>
    <ligand>
        <name>ATP</name>
        <dbReference type="ChEBI" id="CHEBI:30616"/>
    </ligand>
</feature>
<dbReference type="Pfam" id="PF13537">
    <property type="entry name" value="GATase_7"/>
    <property type="match status" value="1"/>
</dbReference>
<dbReference type="CDD" id="cd01991">
    <property type="entry name" value="Asn_synthase_B_C"/>
    <property type="match status" value="1"/>
</dbReference>
<accession>A0A495A1W2</accession>
<dbReference type="InterPro" id="IPR051786">
    <property type="entry name" value="ASN_synthetase/amidase"/>
</dbReference>
<evidence type="ECO:0000313" key="14">
    <source>
        <dbReference type="Proteomes" id="UP000269301"/>
    </source>
</evidence>
<dbReference type="EC" id="6.3.5.4" evidence="3"/>
<keyword evidence="6 9" id="KW-0061">Asparagine biosynthesis</keyword>
<feature type="binding site" evidence="10">
    <location>
        <position position="288"/>
    </location>
    <ligand>
        <name>ATP</name>
        <dbReference type="ChEBI" id="CHEBI:30616"/>
    </ligand>
</feature>
<feature type="binding site" evidence="10">
    <location>
        <position position="102"/>
    </location>
    <ligand>
        <name>L-glutamine</name>
        <dbReference type="ChEBI" id="CHEBI:58359"/>
    </ligand>
</feature>
<evidence type="ECO:0000256" key="8">
    <source>
        <dbReference type="ARBA" id="ARBA00048741"/>
    </source>
</evidence>
<evidence type="ECO:0000256" key="10">
    <source>
        <dbReference type="PIRSR" id="PIRSR001589-2"/>
    </source>
</evidence>
<dbReference type="InterPro" id="IPR029055">
    <property type="entry name" value="Ntn_hydrolases_N"/>
</dbReference>
<dbReference type="NCBIfam" id="TIGR01536">
    <property type="entry name" value="asn_synth_AEB"/>
    <property type="match status" value="1"/>
</dbReference>
<keyword evidence="7 9" id="KW-0315">Glutamine amidotransferase</keyword>
<dbReference type="GO" id="GO:0004066">
    <property type="term" value="F:asparagine synthase (glutamine-hydrolyzing) activity"/>
    <property type="evidence" value="ECO:0007669"/>
    <property type="project" value="UniProtKB-EC"/>
</dbReference>
<organism evidence="13 14">
    <name type="scientific">Oceanobacillus halophilus</name>
    <dbReference type="NCBI Taxonomy" id="930130"/>
    <lineage>
        <taxon>Bacteria</taxon>
        <taxon>Bacillati</taxon>
        <taxon>Bacillota</taxon>
        <taxon>Bacilli</taxon>
        <taxon>Bacillales</taxon>
        <taxon>Bacillaceae</taxon>
        <taxon>Oceanobacillus</taxon>
    </lineage>
</organism>
<evidence type="ECO:0000256" key="1">
    <source>
        <dbReference type="ARBA" id="ARBA00005187"/>
    </source>
</evidence>
<dbReference type="Gene3D" id="3.40.50.620">
    <property type="entry name" value="HUPs"/>
    <property type="match status" value="1"/>
</dbReference>
<dbReference type="SUPFAM" id="SSF56235">
    <property type="entry name" value="N-terminal nucleophile aminohydrolases (Ntn hydrolases)"/>
    <property type="match status" value="1"/>
</dbReference>
<evidence type="ECO:0000256" key="4">
    <source>
        <dbReference type="ARBA" id="ARBA00022741"/>
    </source>
</evidence>
<dbReference type="Pfam" id="PF00733">
    <property type="entry name" value="Asn_synthase"/>
    <property type="match status" value="1"/>
</dbReference>
<dbReference type="PANTHER" id="PTHR43284">
    <property type="entry name" value="ASPARAGINE SYNTHETASE (GLUTAMINE-HYDROLYZING)"/>
    <property type="match status" value="1"/>
</dbReference>
<dbReference type="SUPFAM" id="SSF52402">
    <property type="entry name" value="Adenine nucleotide alpha hydrolases-like"/>
    <property type="match status" value="1"/>
</dbReference>
<keyword evidence="14" id="KW-1185">Reference proteome</keyword>
<evidence type="ECO:0000256" key="11">
    <source>
        <dbReference type="PIRSR" id="PIRSR001589-3"/>
    </source>
</evidence>
<evidence type="ECO:0000256" key="6">
    <source>
        <dbReference type="ARBA" id="ARBA00022888"/>
    </source>
</evidence>
<evidence type="ECO:0000259" key="12">
    <source>
        <dbReference type="PROSITE" id="PS51278"/>
    </source>
</evidence>
<gene>
    <name evidence="13" type="primary">asnB</name>
    <name evidence="13" type="ORF">D8M06_09640</name>
</gene>
<feature type="domain" description="Glutamine amidotransferase type-2" evidence="12">
    <location>
        <begin position="2"/>
        <end position="214"/>
    </location>
</feature>
<dbReference type="InterPro" id="IPR001962">
    <property type="entry name" value="Asn_synthase"/>
</dbReference>
<keyword evidence="4 10" id="KW-0547">Nucleotide-binding</keyword>
<dbReference type="GO" id="GO:0005829">
    <property type="term" value="C:cytosol"/>
    <property type="evidence" value="ECO:0007669"/>
    <property type="project" value="TreeGrafter"/>
</dbReference>